<gene>
    <name evidence="1" type="ORF">S01H4_49429</name>
</gene>
<comment type="caution">
    <text evidence="1">The sequence shown here is derived from an EMBL/GenBank/DDBJ whole genome shotgun (WGS) entry which is preliminary data.</text>
</comment>
<name>X1D2M5_9ZZZZ</name>
<organism evidence="1">
    <name type="scientific">marine sediment metagenome</name>
    <dbReference type="NCBI Taxonomy" id="412755"/>
    <lineage>
        <taxon>unclassified sequences</taxon>
        <taxon>metagenomes</taxon>
        <taxon>ecological metagenomes</taxon>
    </lineage>
</organism>
<reference evidence="1" key="1">
    <citation type="journal article" date="2014" name="Front. Microbiol.">
        <title>High frequency of phylogenetically diverse reductive dehalogenase-homologous genes in deep subseafloor sedimentary metagenomes.</title>
        <authorList>
            <person name="Kawai M."/>
            <person name="Futagami T."/>
            <person name="Toyoda A."/>
            <person name="Takaki Y."/>
            <person name="Nishi S."/>
            <person name="Hori S."/>
            <person name="Arai W."/>
            <person name="Tsubouchi T."/>
            <person name="Morono Y."/>
            <person name="Uchiyama I."/>
            <person name="Ito T."/>
            <person name="Fujiyama A."/>
            <person name="Inagaki F."/>
            <person name="Takami H."/>
        </authorList>
    </citation>
    <scope>NUCLEOTIDE SEQUENCE</scope>
    <source>
        <strain evidence="1">Expedition CK06-06</strain>
    </source>
</reference>
<sequence length="54" mass="6350">MMHDHLKEINETGIGLLRVKISESSMISLKTQFYLLRARYTNENVDELLNHAYI</sequence>
<proteinExistence type="predicted"/>
<accession>X1D2M5</accession>
<dbReference type="EMBL" id="BART01027956">
    <property type="protein sequence ID" value="GAG99372.1"/>
    <property type="molecule type" value="Genomic_DNA"/>
</dbReference>
<dbReference type="AlphaFoldDB" id="X1D2M5"/>
<protein>
    <submittedName>
        <fullName evidence="1">Uncharacterized protein</fullName>
    </submittedName>
</protein>
<evidence type="ECO:0000313" key="1">
    <source>
        <dbReference type="EMBL" id="GAG99372.1"/>
    </source>
</evidence>